<reference evidence="2" key="1">
    <citation type="journal article" date="2017" name="Nat. Commun.">
        <title>The asparagus genome sheds light on the origin and evolution of a young Y chromosome.</title>
        <authorList>
            <person name="Harkess A."/>
            <person name="Zhou J."/>
            <person name="Xu C."/>
            <person name="Bowers J.E."/>
            <person name="Van der Hulst R."/>
            <person name="Ayyampalayam S."/>
            <person name="Mercati F."/>
            <person name="Riccardi P."/>
            <person name="McKain M.R."/>
            <person name="Kakrana A."/>
            <person name="Tang H."/>
            <person name="Ray J."/>
            <person name="Groenendijk J."/>
            <person name="Arikit S."/>
            <person name="Mathioni S.M."/>
            <person name="Nakano M."/>
            <person name="Shan H."/>
            <person name="Telgmann-Rauber A."/>
            <person name="Kanno A."/>
            <person name="Yue Z."/>
            <person name="Chen H."/>
            <person name="Li W."/>
            <person name="Chen Y."/>
            <person name="Xu X."/>
            <person name="Zhang Y."/>
            <person name="Luo S."/>
            <person name="Chen H."/>
            <person name="Gao J."/>
            <person name="Mao Z."/>
            <person name="Pires J.C."/>
            <person name="Luo M."/>
            <person name="Kudrna D."/>
            <person name="Wing R.A."/>
            <person name="Meyers B.C."/>
            <person name="Yi K."/>
            <person name="Kong H."/>
            <person name="Lavrijsen P."/>
            <person name="Sunseri F."/>
            <person name="Falavigna A."/>
            <person name="Ye Y."/>
            <person name="Leebens-Mack J.H."/>
            <person name="Chen G."/>
        </authorList>
    </citation>
    <scope>NUCLEOTIDE SEQUENCE [LARGE SCALE GENOMIC DNA]</scope>
    <source>
        <strain evidence="2">cv. DH0086</strain>
    </source>
</reference>
<protein>
    <submittedName>
        <fullName evidence="1">Uncharacterized protein</fullName>
    </submittedName>
</protein>
<dbReference type="AlphaFoldDB" id="A0A5P1FIY1"/>
<dbReference type="Gramene" id="ONK78062">
    <property type="protein sequence ID" value="ONK78062"/>
    <property type="gene ID" value="A4U43_C02F13870"/>
</dbReference>
<proteinExistence type="predicted"/>
<name>A0A5P1FIY1_ASPOF</name>
<evidence type="ECO:0000313" key="2">
    <source>
        <dbReference type="Proteomes" id="UP000243459"/>
    </source>
</evidence>
<gene>
    <name evidence="1" type="ORF">A4U43_C02F13870</name>
</gene>
<evidence type="ECO:0000313" key="1">
    <source>
        <dbReference type="EMBL" id="ONK78062.1"/>
    </source>
</evidence>
<organism evidence="1 2">
    <name type="scientific">Asparagus officinalis</name>
    <name type="common">Garden asparagus</name>
    <dbReference type="NCBI Taxonomy" id="4686"/>
    <lineage>
        <taxon>Eukaryota</taxon>
        <taxon>Viridiplantae</taxon>
        <taxon>Streptophyta</taxon>
        <taxon>Embryophyta</taxon>
        <taxon>Tracheophyta</taxon>
        <taxon>Spermatophyta</taxon>
        <taxon>Magnoliopsida</taxon>
        <taxon>Liliopsida</taxon>
        <taxon>Asparagales</taxon>
        <taxon>Asparagaceae</taxon>
        <taxon>Asparagoideae</taxon>
        <taxon>Asparagus</taxon>
    </lineage>
</organism>
<keyword evidence="2" id="KW-1185">Reference proteome</keyword>
<sequence>MKVIEEDLTCTDLLAVEVHLEQAPCAVLFLGPQRCLRNELVEEEVLDLFKNHAEITTQLGMGLSISTSQAKGSKKKRRKKAIAAKWEEVAKEAPSTSLELANVGFPNKGEVDIAALAESNGVPEPF</sequence>
<accession>A0A5P1FIY1</accession>
<dbReference type="Proteomes" id="UP000243459">
    <property type="component" value="Chromosome 2"/>
</dbReference>
<dbReference type="EMBL" id="CM007382">
    <property type="protein sequence ID" value="ONK78062.1"/>
    <property type="molecule type" value="Genomic_DNA"/>
</dbReference>